<dbReference type="AlphaFoldDB" id="A0A2A5B5U2"/>
<dbReference type="Proteomes" id="UP000218327">
    <property type="component" value="Unassembled WGS sequence"/>
</dbReference>
<dbReference type="EMBL" id="NVVJ01000009">
    <property type="protein sequence ID" value="PCJ26862.1"/>
    <property type="molecule type" value="Genomic_DNA"/>
</dbReference>
<evidence type="ECO:0000313" key="1">
    <source>
        <dbReference type="EMBL" id="PCJ26862.1"/>
    </source>
</evidence>
<accession>A0A2A5B5U2</accession>
<dbReference type="PANTHER" id="PTHR37805">
    <property type="entry name" value="CYTOPLASMIC PROTEIN-RELATED"/>
    <property type="match status" value="1"/>
</dbReference>
<evidence type="ECO:0008006" key="3">
    <source>
        <dbReference type="Google" id="ProtNLM"/>
    </source>
</evidence>
<comment type="caution">
    <text evidence="1">The sequence shown here is derived from an EMBL/GenBank/DDBJ whole genome shotgun (WGS) entry which is preliminary data.</text>
</comment>
<proteinExistence type="predicted"/>
<sequence>MTNNDCLRRIRYILSFDDSAMINTFAHVDQQVSREQLCTLLKKDDDPDFEECSDTLLAAFLNGLIIEKRGKREGEQPQPEKRLNNNMIFIKLRIAFGLKAEDILSLFSLVDFRISKHELSAFFRKPKTRQYRACKDQILRNFLSALQSKYHKNDEAEVLYKGKAG</sequence>
<dbReference type="Pfam" id="PF07308">
    <property type="entry name" value="DUF1456"/>
    <property type="match status" value="2"/>
</dbReference>
<gene>
    <name evidence="1" type="ORF">COA96_04335</name>
</gene>
<reference evidence="2" key="1">
    <citation type="submission" date="2017-08" db="EMBL/GenBank/DDBJ databases">
        <title>A dynamic microbial community with high functional redundancy inhabits the cold, oxic subseafloor aquifer.</title>
        <authorList>
            <person name="Tully B.J."/>
            <person name="Wheat C.G."/>
            <person name="Glazer B.T."/>
            <person name="Huber J.A."/>
        </authorList>
    </citation>
    <scope>NUCLEOTIDE SEQUENCE [LARGE SCALE GENOMIC DNA]</scope>
</reference>
<name>A0A2A5B5U2_9GAMM</name>
<organism evidence="1 2">
    <name type="scientific">SAR86 cluster bacterium</name>
    <dbReference type="NCBI Taxonomy" id="2030880"/>
    <lineage>
        <taxon>Bacteria</taxon>
        <taxon>Pseudomonadati</taxon>
        <taxon>Pseudomonadota</taxon>
        <taxon>Gammaproteobacteria</taxon>
        <taxon>SAR86 cluster</taxon>
    </lineage>
</organism>
<protein>
    <recommendedName>
        <fullName evidence="3">DUF1456 domain-containing protein</fullName>
    </recommendedName>
</protein>
<evidence type="ECO:0000313" key="2">
    <source>
        <dbReference type="Proteomes" id="UP000218327"/>
    </source>
</evidence>
<dbReference type="PANTHER" id="PTHR37805:SF1">
    <property type="entry name" value="CYTOPLASMIC PROTEIN"/>
    <property type="match status" value="1"/>
</dbReference>
<dbReference type="InterPro" id="IPR009921">
    <property type="entry name" value="YehS-like"/>
</dbReference>